<sequence length="109" mass="11739">MSSFDAMAAALDWLDAYRASDLSIDDLYTVDAQILCGCGGEKAMSGSLKRKSYWRARFIDKPAGDLIDLADCGGEIVAVTYRTPQDVVQATLSFDADSGLISLHRCGPL</sequence>
<dbReference type="RefSeq" id="WP_128965010.1">
    <property type="nucleotide sequence ID" value="NZ_BMHC01000042.1"/>
</dbReference>
<protein>
    <recommendedName>
        <fullName evidence="3">Nuclear transport factor 2 family protein</fullName>
    </recommendedName>
</protein>
<reference evidence="1" key="1">
    <citation type="journal article" date="2014" name="Int. J. Syst. Evol. Microbiol.">
        <title>Complete genome sequence of Corynebacterium casei LMG S-19264T (=DSM 44701T), isolated from a smear-ripened cheese.</title>
        <authorList>
            <consortium name="US DOE Joint Genome Institute (JGI-PGF)"/>
            <person name="Walter F."/>
            <person name="Albersmeier A."/>
            <person name="Kalinowski J."/>
            <person name="Ruckert C."/>
        </authorList>
    </citation>
    <scope>NUCLEOTIDE SEQUENCE</scope>
    <source>
        <strain evidence="1">CGMCC 1.15034</strain>
    </source>
</reference>
<reference evidence="1" key="2">
    <citation type="submission" date="2022-12" db="EMBL/GenBank/DDBJ databases">
        <authorList>
            <person name="Sun Q."/>
            <person name="Zhou Y."/>
        </authorList>
    </citation>
    <scope>NUCLEOTIDE SEQUENCE</scope>
    <source>
        <strain evidence="1">CGMCC 1.15034</strain>
    </source>
</reference>
<comment type="caution">
    <text evidence="1">The sequence shown here is derived from an EMBL/GenBank/DDBJ whole genome shotgun (WGS) entry which is preliminary data.</text>
</comment>
<evidence type="ECO:0000313" key="2">
    <source>
        <dbReference type="Proteomes" id="UP000625079"/>
    </source>
</evidence>
<dbReference type="AlphaFoldDB" id="A0AA87WE31"/>
<organism evidence="1 2">
    <name type="scientific">Bradyrhizobium guangdongense</name>
    <dbReference type="NCBI Taxonomy" id="1325090"/>
    <lineage>
        <taxon>Bacteria</taxon>
        <taxon>Pseudomonadati</taxon>
        <taxon>Pseudomonadota</taxon>
        <taxon>Alphaproteobacteria</taxon>
        <taxon>Hyphomicrobiales</taxon>
        <taxon>Nitrobacteraceae</taxon>
        <taxon>Bradyrhizobium</taxon>
    </lineage>
</organism>
<evidence type="ECO:0008006" key="3">
    <source>
        <dbReference type="Google" id="ProtNLM"/>
    </source>
</evidence>
<name>A0AA87WE31_9BRAD</name>
<gene>
    <name evidence="1" type="ORF">GCM10010987_78820</name>
</gene>
<accession>A0AA87WE31</accession>
<evidence type="ECO:0000313" key="1">
    <source>
        <dbReference type="EMBL" id="GGI34323.1"/>
    </source>
</evidence>
<proteinExistence type="predicted"/>
<dbReference type="EMBL" id="BMHC01000042">
    <property type="protein sequence ID" value="GGI34323.1"/>
    <property type="molecule type" value="Genomic_DNA"/>
</dbReference>
<dbReference type="Proteomes" id="UP000625079">
    <property type="component" value="Unassembled WGS sequence"/>
</dbReference>